<dbReference type="InterPro" id="IPR038488">
    <property type="entry name" value="Integrase_DNA-bd_sf"/>
</dbReference>
<feature type="domain" description="Tyr recombinase" evidence="6">
    <location>
        <begin position="209"/>
        <end position="412"/>
    </location>
</feature>
<protein>
    <submittedName>
        <fullName evidence="8">Tyrosine-type recombinase/integrase</fullName>
    </submittedName>
</protein>
<evidence type="ECO:0000259" key="6">
    <source>
        <dbReference type="PROSITE" id="PS51898"/>
    </source>
</evidence>
<organism evidence="8 9">
    <name type="scientific">Rhizobium mesosinicum</name>
    <dbReference type="NCBI Taxonomy" id="335017"/>
    <lineage>
        <taxon>Bacteria</taxon>
        <taxon>Pseudomonadati</taxon>
        <taxon>Pseudomonadota</taxon>
        <taxon>Alphaproteobacteria</taxon>
        <taxon>Hyphomicrobiales</taxon>
        <taxon>Rhizobiaceae</taxon>
        <taxon>Rhizobium/Agrobacterium group</taxon>
        <taxon>Rhizobium</taxon>
    </lineage>
</organism>
<dbReference type="SUPFAM" id="SSF56349">
    <property type="entry name" value="DNA breaking-rejoining enzymes"/>
    <property type="match status" value="1"/>
</dbReference>
<keyword evidence="3 5" id="KW-0238">DNA-binding</keyword>
<evidence type="ECO:0000256" key="5">
    <source>
        <dbReference type="PROSITE-ProRule" id="PRU01248"/>
    </source>
</evidence>
<dbReference type="Pfam" id="PF00589">
    <property type="entry name" value="Phage_integrase"/>
    <property type="match status" value="1"/>
</dbReference>
<evidence type="ECO:0000313" key="8">
    <source>
        <dbReference type="EMBL" id="MBW9053487.1"/>
    </source>
</evidence>
<dbReference type="InterPro" id="IPR025166">
    <property type="entry name" value="Integrase_DNA_bind_dom"/>
</dbReference>
<keyword evidence="9" id="KW-1185">Reference proteome</keyword>
<feature type="domain" description="Core-binding (CB)" evidence="7">
    <location>
        <begin position="107"/>
        <end position="188"/>
    </location>
</feature>
<dbReference type="PANTHER" id="PTHR30629">
    <property type="entry name" value="PROPHAGE INTEGRASE"/>
    <property type="match status" value="1"/>
</dbReference>
<evidence type="ECO:0000256" key="1">
    <source>
        <dbReference type="ARBA" id="ARBA00008857"/>
    </source>
</evidence>
<dbReference type="InterPro" id="IPR013762">
    <property type="entry name" value="Integrase-like_cat_sf"/>
</dbReference>
<dbReference type="PROSITE" id="PS51900">
    <property type="entry name" value="CB"/>
    <property type="match status" value="1"/>
</dbReference>
<name>A0ABS7GUY8_9HYPH</name>
<dbReference type="PROSITE" id="PS51898">
    <property type="entry name" value="TYR_RECOMBINASE"/>
    <property type="match status" value="1"/>
</dbReference>
<comment type="similarity">
    <text evidence="1">Belongs to the 'phage' integrase family.</text>
</comment>
<dbReference type="CDD" id="cd00801">
    <property type="entry name" value="INT_P4_C"/>
    <property type="match status" value="1"/>
</dbReference>
<evidence type="ECO:0000256" key="4">
    <source>
        <dbReference type="ARBA" id="ARBA00023172"/>
    </source>
</evidence>
<comment type="caution">
    <text evidence="8">The sequence shown here is derived from an EMBL/GenBank/DDBJ whole genome shotgun (WGS) entry which is preliminary data.</text>
</comment>
<dbReference type="Gene3D" id="3.30.160.390">
    <property type="entry name" value="Integrase, DNA-binding domain"/>
    <property type="match status" value="1"/>
</dbReference>
<dbReference type="InterPro" id="IPR011010">
    <property type="entry name" value="DNA_brk_join_enz"/>
</dbReference>
<dbReference type="InterPro" id="IPR050808">
    <property type="entry name" value="Phage_Integrase"/>
</dbReference>
<dbReference type="Pfam" id="PF13356">
    <property type="entry name" value="Arm-DNA-bind_3"/>
    <property type="match status" value="1"/>
</dbReference>
<keyword evidence="4" id="KW-0233">DNA recombination</keyword>
<dbReference type="Gene3D" id="1.10.443.10">
    <property type="entry name" value="Intergrase catalytic core"/>
    <property type="match status" value="1"/>
</dbReference>
<evidence type="ECO:0000259" key="7">
    <source>
        <dbReference type="PROSITE" id="PS51900"/>
    </source>
</evidence>
<dbReference type="InterPro" id="IPR010998">
    <property type="entry name" value="Integrase_recombinase_N"/>
</dbReference>
<reference evidence="8 9" key="1">
    <citation type="journal article" date="2021" name="MBio">
        <title>Poor Competitiveness of Bradyrhizobium in Pigeon Pea Root Colonization in Indian Soils.</title>
        <authorList>
            <person name="Chalasani D."/>
            <person name="Basu A."/>
            <person name="Pullabhotla S.V.S.R.N."/>
            <person name="Jorrin B."/>
            <person name="Neal A.L."/>
            <person name="Poole P.S."/>
            <person name="Podile A.R."/>
            <person name="Tkacz A."/>
        </authorList>
    </citation>
    <scope>NUCLEOTIDE SEQUENCE [LARGE SCALE GENOMIC DNA]</scope>
    <source>
        <strain evidence="8 9">HU56</strain>
    </source>
</reference>
<sequence>MPKALTVKAIEAFKPSDKRQEIPDGGMPGLYLIIQPKKAGVVKELPPAMSWAIRYRFGGKPKKSTIGPYPAFSLADARQEASKQMRAVSEGRDPAVEKAERKERKVDLVDDAIDDFLKRYVAVNNRPSVLKERTRLFKTEVRPKWGKRSMRSITRLDVITLIDGVAEKAPVMANRLLGLLRKFFSWAVDRDIIEISPMAKKVAPPGLETTRDRILADSELRLVWIASVNLGYPFGPMVRLLILTAQRRSEVGGFQWPELELSGNEQVWVIPRERAKNEREHFVPLTASVLEEIAALPKVKPDEKIEPIFLFTTTGKTPISGYSKAKKALDKEILKLAKKEAEERGEDPGTLPAWEPWTFHDLRRTAASGMARLGVAVHVLEAVLNHKSGSIKGVAAVYNRYDYADEKRQALAAWAELVRSITAERAVAEIP</sequence>
<gene>
    <name evidence="8" type="ORF">JNB85_13815</name>
</gene>
<evidence type="ECO:0000313" key="9">
    <source>
        <dbReference type="Proteomes" id="UP000717752"/>
    </source>
</evidence>
<evidence type="ECO:0000256" key="3">
    <source>
        <dbReference type="ARBA" id="ARBA00023125"/>
    </source>
</evidence>
<evidence type="ECO:0000256" key="2">
    <source>
        <dbReference type="ARBA" id="ARBA00022908"/>
    </source>
</evidence>
<dbReference type="PANTHER" id="PTHR30629:SF2">
    <property type="entry name" value="PROPHAGE INTEGRASE INTS-RELATED"/>
    <property type="match status" value="1"/>
</dbReference>
<dbReference type="RefSeq" id="WP_220334846.1">
    <property type="nucleotide sequence ID" value="NZ_JAEUAK010000004.1"/>
</dbReference>
<accession>A0ABS7GUY8</accession>
<dbReference type="Proteomes" id="UP000717752">
    <property type="component" value="Unassembled WGS sequence"/>
</dbReference>
<dbReference type="InterPro" id="IPR002104">
    <property type="entry name" value="Integrase_catalytic"/>
</dbReference>
<dbReference type="Gene3D" id="1.10.150.130">
    <property type="match status" value="1"/>
</dbReference>
<keyword evidence="2" id="KW-0229">DNA integration</keyword>
<dbReference type="InterPro" id="IPR044068">
    <property type="entry name" value="CB"/>
</dbReference>
<dbReference type="EMBL" id="JAEUAK010000004">
    <property type="protein sequence ID" value="MBW9053487.1"/>
    <property type="molecule type" value="Genomic_DNA"/>
</dbReference>
<proteinExistence type="inferred from homology"/>